<feature type="region of interest" description="Disordered" evidence="1">
    <location>
        <begin position="64"/>
        <end position="116"/>
    </location>
</feature>
<evidence type="ECO:0000313" key="2">
    <source>
        <dbReference type="EMBL" id="KRZ72938.1"/>
    </source>
</evidence>
<gene>
    <name evidence="2" type="ORF">T10_12037</name>
</gene>
<evidence type="ECO:0000313" key="3">
    <source>
        <dbReference type="Proteomes" id="UP000054843"/>
    </source>
</evidence>
<feature type="compositionally biased region" description="Basic and acidic residues" evidence="1">
    <location>
        <begin position="72"/>
        <end position="87"/>
    </location>
</feature>
<dbReference type="Proteomes" id="UP000054843">
    <property type="component" value="Unassembled WGS sequence"/>
</dbReference>
<comment type="caution">
    <text evidence="2">The sequence shown here is derived from an EMBL/GenBank/DDBJ whole genome shotgun (WGS) entry which is preliminary data.</text>
</comment>
<proteinExistence type="predicted"/>
<sequence>MRGKSQLGRIVGEQTGVQVLEVEFCRHLALKPPLAPIQDKIEIVELQQQQLYFSRLIKKKNLKPKPKTLSTGEKDRLGVNGENKREVGIVLPGNRTDRPPHGRKSTIAAAAAAAFG</sequence>
<keyword evidence="3" id="KW-1185">Reference proteome</keyword>
<protein>
    <submittedName>
        <fullName evidence="2">Uncharacterized protein</fullName>
    </submittedName>
</protein>
<accession>A0A0V1MMQ4</accession>
<dbReference type="EMBL" id="JYDO01000070">
    <property type="protein sequence ID" value="KRZ72938.1"/>
    <property type="molecule type" value="Genomic_DNA"/>
</dbReference>
<name>A0A0V1MMQ4_9BILA</name>
<reference evidence="2 3" key="1">
    <citation type="submission" date="2015-01" db="EMBL/GenBank/DDBJ databases">
        <title>Evolution of Trichinella species and genotypes.</title>
        <authorList>
            <person name="Korhonen P.K."/>
            <person name="Edoardo P."/>
            <person name="Giuseppe L.R."/>
            <person name="Gasser R.B."/>
        </authorList>
    </citation>
    <scope>NUCLEOTIDE SEQUENCE [LARGE SCALE GENOMIC DNA]</scope>
    <source>
        <strain evidence="2">ISS1980</strain>
    </source>
</reference>
<organism evidence="2 3">
    <name type="scientific">Trichinella papuae</name>
    <dbReference type="NCBI Taxonomy" id="268474"/>
    <lineage>
        <taxon>Eukaryota</taxon>
        <taxon>Metazoa</taxon>
        <taxon>Ecdysozoa</taxon>
        <taxon>Nematoda</taxon>
        <taxon>Enoplea</taxon>
        <taxon>Dorylaimia</taxon>
        <taxon>Trichinellida</taxon>
        <taxon>Trichinellidae</taxon>
        <taxon>Trichinella</taxon>
    </lineage>
</organism>
<evidence type="ECO:0000256" key="1">
    <source>
        <dbReference type="SAM" id="MobiDB-lite"/>
    </source>
</evidence>
<dbReference type="AlphaFoldDB" id="A0A0V1MMQ4"/>